<feature type="compositionally biased region" description="Basic residues" evidence="1">
    <location>
        <begin position="195"/>
        <end position="205"/>
    </location>
</feature>
<feature type="compositionally biased region" description="Acidic residues" evidence="1">
    <location>
        <begin position="224"/>
        <end position="236"/>
    </location>
</feature>
<feature type="compositionally biased region" description="Basic and acidic residues" evidence="1">
    <location>
        <begin position="32"/>
        <end position="41"/>
    </location>
</feature>
<feature type="compositionally biased region" description="Acidic residues" evidence="1">
    <location>
        <begin position="293"/>
        <end position="305"/>
    </location>
</feature>
<gene>
    <name evidence="2" type="ORF">HCDG_01345</name>
</gene>
<dbReference type="OMA" id="TKHEKHL"/>
<name>C6H424_AJECH</name>
<dbReference type="AlphaFoldDB" id="C6H424"/>
<feature type="compositionally biased region" description="Low complexity" evidence="1">
    <location>
        <begin position="283"/>
        <end position="292"/>
    </location>
</feature>
<dbReference type="EMBL" id="GG692419">
    <property type="protein sequence ID" value="EER45766.1"/>
    <property type="molecule type" value="Genomic_DNA"/>
</dbReference>
<feature type="compositionally biased region" description="Basic and acidic residues" evidence="1">
    <location>
        <begin position="206"/>
        <end position="223"/>
    </location>
</feature>
<dbReference type="VEuPathDB" id="FungiDB:HCDG_01345"/>
<dbReference type="Proteomes" id="UP000002624">
    <property type="component" value="Unassembled WGS sequence"/>
</dbReference>
<dbReference type="PANTHER" id="PTHR40644">
    <property type="entry name" value="UPF0653 PROTEIN C607.02C"/>
    <property type="match status" value="1"/>
</dbReference>
<dbReference type="PANTHER" id="PTHR40644:SF1">
    <property type="entry name" value="UPF0653 PROTEIN C607.02C"/>
    <property type="match status" value="1"/>
</dbReference>
<dbReference type="HOGENOM" id="CLU_053180_1_0_1"/>
<feature type="compositionally biased region" description="Low complexity" evidence="1">
    <location>
        <begin position="171"/>
        <end position="184"/>
    </location>
</feature>
<evidence type="ECO:0000313" key="2">
    <source>
        <dbReference type="EMBL" id="EER45766.1"/>
    </source>
</evidence>
<feature type="compositionally biased region" description="Low complexity" evidence="1">
    <location>
        <begin position="131"/>
        <end position="149"/>
    </location>
</feature>
<feature type="region of interest" description="Disordered" evidence="1">
    <location>
        <begin position="169"/>
        <end position="334"/>
    </location>
</feature>
<evidence type="ECO:0008006" key="4">
    <source>
        <dbReference type="Google" id="ProtNLM"/>
    </source>
</evidence>
<dbReference type="OrthoDB" id="5876637at2759"/>
<sequence length="388" mass="43419">MPHKHKRRHKDDFTSFDLPPTKVAKPLPAKESNADFKESANKKRRLKKPAQIAFEDDTPKAFLRMMHQFQKSTSGTTTRSQSGLEDDGTKPNKKRKRGEREGATVIANGGGMASKRTGNSKKSNLEPGQHSIATSSQPPAPPQTSTAIPKILPGERLSDFSARVNRALPFSGISRKSGSSSVSKDPALKNLREHRQTKHERRLLRLQREWREEEARIREREEAEREENEAEEEEINEQWKAWEAEAGLTKKKKGTTAKKNKKKIKKRKKSGRGDVLGGAGGSDADNVANNNNNDDDDDDDDDEDDPWAKLNRKAKSMQPANPLEVVQAPPAQLTKPKEKFKVRGMGGAKVNVVNVPSAAGSLRAREELAEERQSIVEEYRRVMAERRG</sequence>
<protein>
    <recommendedName>
        <fullName evidence="4">Urease accessory protein UreD</fullName>
    </recommendedName>
</protein>
<organism evidence="2 3">
    <name type="scientific">Ajellomyces capsulatus (strain H143)</name>
    <name type="common">Darling's disease fungus</name>
    <name type="synonym">Histoplasma capsulatum</name>
    <dbReference type="NCBI Taxonomy" id="544712"/>
    <lineage>
        <taxon>Eukaryota</taxon>
        <taxon>Fungi</taxon>
        <taxon>Dikarya</taxon>
        <taxon>Ascomycota</taxon>
        <taxon>Pezizomycotina</taxon>
        <taxon>Eurotiomycetes</taxon>
        <taxon>Eurotiomycetidae</taxon>
        <taxon>Onygenales</taxon>
        <taxon>Ajellomycetaceae</taxon>
        <taxon>Histoplasma</taxon>
    </lineage>
</organism>
<accession>C6H424</accession>
<feature type="compositionally biased region" description="Low complexity" evidence="1">
    <location>
        <begin position="72"/>
        <end position="83"/>
    </location>
</feature>
<feature type="region of interest" description="Disordered" evidence="1">
    <location>
        <begin position="1"/>
        <end position="155"/>
    </location>
</feature>
<evidence type="ECO:0000313" key="3">
    <source>
        <dbReference type="Proteomes" id="UP000002624"/>
    </source>
</evidence>
<dbReference type="eggNOG" id="ENOG502S9IJ">
    <property type="taxonomic scope" value="Eukaryota"/>
</dbReference>
<reference evidence="3" key="1">
    <citation type="submission" date="2009-05" db="EMBL/GenBank/DDBJ databases">
        <title>The genome sequence of Ajellomyces capsulatus strain H143.</title>
        <authorList>
            <person name="Champion M."/>
            <person name="Cuomo C.A."/>
            <person name="Ma L.-J."/>
            <person name="Henn M.R."/>
            <person name="Sil A."/>
            <person name="Goldman B."/>
            <person name="Young S.K."/>
            <person name="Kodira C.D."/>
            <person name="Zeng Q."/>
            <person name="Koehrsen M."/>
            <person name="Alvarado L."/>
            <person name="Berlin A.M."/>
            <person name="Borenstein D."/>
            <person name="Chen Z."/>
            <person name="Engels R."/>
            <person name="Freedman E."/>
            <person name="Gellesch M."/>
            <person name="Goldberg J."/>
            <person name="Griggs A."/>
            <person name="Gujja S."/>
            <person name="Heiman D.I."/>
            <person name="Hepburn T.A."/>
            <person name="Howarth C."/>
            <person name="Jen D."/>
            <person name="Larson L."/>
            <person name="Lewis B."/>
            <person name="Mehta T."/>
            <person name="Park D."/>
            <person name="Pearson M."/>
            <person name="Roberts A."/>
            <person name="Saif S."/>
            <person name="Shea T.D."/>
            <person name="Shenoy N."/>
            <person name="Sisk P."/>
            <person name="Stolte C."/>
            <person name="Sykes S."/>
            <person name="Walk T."/>
            <person name="White J."/>
            <person name="Yandava C."/>
            <person name="Klein B."/>
            <person name="McEwen J.G."/>
            <person name="Puccia R."/>
            <person name="Goldman G.H."/>
            <person name="Felipe M.S."/>
            <person name="Nino-Vega G."/>
            <person name="San-Blas G."/>
            <person name="Taylor J.W."/>
            <person name="Mendoza L."/>
            <person name="Galagan J.E."/>
            <person name="Nusbaum C."/>
            <person name="Birren B.W."/>
        </authorList>
    </citation>
    <scope>NUCLEOTIDE SEQUENCE [LARGE SCALE GENOMIC DNA]</scope>
    <source>
        <strain evidence="3">H143</strain>
    </source>
</reference>
<proteinExistence type="predicted"/>
<evidence type="ECO:0000256" key="1">
    <source>
        <dbReference type="SAM" id="MobiDB-lite"/>
    </source>
</evidence>
<feature type="compositionally biased region" description="Basic residues" evidence="1">
    <location>
        <begin position="249"/>
        <end position="270"/>
    </location>
</feature>